<dbReference type="Proteomes" id="UP001393056">
    <property type="component" value="Unassembled WGS sequence"/>
</dbReference>
<comment type="caution">
    <text evidence="2">The sequence shown here is derived from an EMBL/GenBank/DDBJ whole genome shotgun (WGS) entry which is preliminary data.</text>
</comment>
<feature type="chain" id="PRO_5046159875" evidence="1">
    <location>
        <begin position="27"/>
        <end position="395"/>
    </location>
</feature>
<keyword evidence="1" id="KW-0732">Signal</keyword>
<evidence type="ECO:0000313" key="3">
    <source>
        <dbReference type="Proteomes" id="UP001393056"/>
    </source>
</evidence>
<accession>A0ABU9I813</accession>
<proteinExistence type="predicted"/>
<evidence type="ECO:0000256" key="1">
    <source>
        <dbReference type="SAM" id="SignalP"/>
    </source>
</evidence>
<sequence length="395" mass="46671">MNNQKSNRAFGVLRKKLIVAFFLVNATCFSQSSIHFDDPSKFPGELTNLKTWLIDFANKTPFRLGSFKVSPNQDAALNIYSLRTNQPKKIEIGNSAIFLEYGTDDKLSKNLSIQHESKWKIKAYNSSFDLNSYKPSNNFEIYENLLWILNISEAQAMAEFLNRYISDDTENKIKKYVEDIEKKYKVNLLISDYDNITLTELTKIIYAKTNQYSSTVGYEIYLKNTDEKKCRNNINLFFRKYTPDPIERFYDIITPEGKFYFTEPKVTLKLSDKDFLFVDELGKTITVSESISFSFKYINYKIEYDSNNEPYLKLHFDNLDCNNQIIYFQIKNEEKLNKKLFEVFPFDKRAILKSTDINDVTFYLYKDKIEARMKKQNKNGSYTEYVFLNKKIRYN</sequence>
<reference evidence="2 3" key="1">
    <citation type="submission" date="2024-04" db="EMBL/GenBank/DDBJ databases">
        <title>Flavobacterium sp. DGU41 16S ribosomal RNA gene Genome sequencing and assembly.</title>
        <authorList>
            <person name="Park S."/>
        </authorList>
    </citation>
    <scope>NUCLEOTIDE SEQUENCE [LARGE SCALE GENOMIC DNA]</scope>
    <source>
        <strain evidence="2 3">DGU41</strain>
    </source>
</reference>
<evidence type="ECO:0000313" key="2">
    <source>
        <dbReference type="EMBL" id="MEL1248564.1"/>
    </source>
</evidence>
<name>A0ABU9I813_9FLAO</name>
<dbReference type="RefSeq" id="WP_341683419.1">
    <property type="nucleotide sequence ID" value="NZ_JBBYHT010000005.1"/>
</dbReference>
<organism evidence="2 3">
    <name type="scientific">Flavobacterium helocola</name>
    <dbReference type="NCBI Taxonomy" id="3139139"/>
    <lineage>
        <taxon>Bacteria</taxon>
        <taxon>Pseudomonadati</taxon>
        <taxon>Bacteroidota</taxon>
        <taxon>Flavobacteriia</taxon>
        <taxon>Flavobacteriales</taxon>
        <taxon>Flavobacteriaceae</taxon>
        <taxon>Flavobacterium</taxon>
    </lineage>
</organism>
<protein>
    <submittedName>
        <fullName evidence="2">Uncharacterized protein</fullName>
    </submittedName>
</protein>
<feature type="signal peptide" evidence="1">
    <location>
        <begin position="1"/>
        <end position="26"/>
    </location>
</feature>
<dbReference type="EMBL" id="JBBYHT010000005">
    <property type="protein sequence ID" value="MEL1248564.1"/>
    <property type="molecule type" value="Genomic_DNA"/>
</dbReference>
<gene>
    <name evidence="2" type="ORF">AAEO58_10960</name>
</gene>
<keyword evidence="3" id="KW-1185">Reference proteome</keyword>